<dbReference type="InterPro" id="IPR036249">
    <property type="entry name" value="Thioredoxin-like_sf"/>
</dbReference>
<dbReference type="GO" id="GO:0033355">
    <property type="term" value="P:ascorbate glutathione cycle"/>
    <property type="evidence" value="ECO:0007669"/>
    <property type="project" value="InterPro"/>
</dbReference>
<dbReference type="Gene3D" id="1.20.1050.10">
    <property type="match status" value="1"/>
</dbReference>
<dbReference type="PROSITE" id="PS50404">
    <property type="entry name" value="GST_NTER"/>
    <property type="match status" value="1"/>
</dbReference>
<evidence type="ECO:0000313" key="10">
    <source>
        <dbReference type="RefSeq" id="XP_022935504.1"/>
    </source>
</evidence>
<comment type="catalytic activity">
    <reaction evidence="7">
        <text>L-dehydroascorbate + 2 glutathione = glutathione disulfide + L-ascorbate</text>
        <dbReference type="Rhea" id="RHEA:24424"/>
        <dbReference type="ChEBI" id="CHEBI:38290"/>
        <dbReference type="ChEBI" id="CHEBI:57925"/>
        <dbReference type="ChEBI" id="CHEBI:58297"/>
        <dbReference type="ChEBI" id="CHEBI:58539"/>
        <dbReference type="EC" id="1.8.5.1"/>
    </reaction>
</comment>
<dbReference type="InterPro" id="IPR044627">
    <property type="entry name" value="DHAR1/2/3/4"/>
</dbReference>
<dbReference type="GO" id="GO:0140547">
    <property type="term" value="P:acquisition of seed longevity"/>
    <property type="evidence" value="ECO:0007669"/>
    <property type="project" value="UniProtKB-ARBA"/>
</dbReference>
<dbReference type="Pfam" id="PF13409">
    <property type="entry name" value="GST_N_2"/>
    <property type="match status" value="1"/>
</dbReference>
<sequence length="276" mass="30635">MATLMSGSRVQPAACVVLSSSIKHHLGFNSLRRSNCSFSHFHHSSFSFRRSGARRALSVSMSVSPLEACVKASITVPNKLGDCPFCQRVLLTLEEKRLPYDLKLVDLSNKPEWFLEISSEGKVPVVKFDEQWVADSDVITQTLEEKYPNPPLATPPDKSSVGSKIFSTFIAFLKSKDPNDGTEQALLSELSSFDSHIKENGPFINGKEISAADLSLGPKLYHLEIALGHYKNWSVPDSLPYVKSYMKQSIFSRESFAKTRALPEDVIAGWRPKVLG</sequence>
<evidence type="ECO:0000256" key="1">
    <source>
        <dbReference type="ARBA" id="ARBA00022575"/>
    </source>
</evidence>
<feature type="domain" description="GST N-terminal" evidence="8">
    <location>
        <begin position="73"/>
        <end position="151"/>
    </location>
</feature>
<dbReference type="RefSeq" id="XP_022935504.1">
    <property type="nucleotide sequence ID" value="XM_023079736.1"/>
</dbReference>
<evidence type="ECO:0000256" key="5">
    <source>
        <dbReference type="ARBA" id="ARBA00024194"/>
    </source>
</evidence>
<comment type="catalytic activity">
    <reaction evidence="6">
        <text>RX + glutathione = an S-substituted glutathione + a halide anion + H(+)</text>
        <dbReference type="Rhea" id="RHEA:16437"/>
        <dbReference type="ChEBI" id="CHEBI:15378"/>
        <dbReference type="ChEBI" id="CHEBI:16042"/>
        <dbReference type="ChEBI" id="CHEBI:17792"/>
        <dbReference type="ChEBI" id="CHEBI:57925"/>
        <dbReference type="ChEBI" id="CHEBI:90779"/>
        <dbReference type="EC" id="2.5.1.18"/>
    </reaction>
</comment>
<dbReference type="SFLD" id="SFLDS00019">
    <property type="entry name" value="Glutathione_Transferase_(cytos"/>
    <property type="match status" value="1"/>
</dbReference>
<dbReference type="KEGG" id="cmos:111442357"/>
<dbReference type="InterPro" id="IPR004045">
    <property type="entry name" value="Glutathione_S-Trfase_N"/>
</dbReference>
<name>A0A6J1F5L4_CUCMO</name>
<dbReference type="CDD" id="cd00570">
    <property type="entry name" value="GST_N_family"/>
    <property type="match status" value="1"/>
</dbReference>
<evidence type="ECO:0000256" key="7">
    <source>
        <dbReference type="ARBA" id="ARBA00049544"/>
    </source>
</evidence>
<dbReference type="SUPFAM" id="SSF52833">
    <property type="entry name" value="Thioredoxin-like"/>
    <property type="match status" value="1"/>
</dbReference>
<evidence type="ECO:0000259" key="8">
    <source>
        <dbReference type="PROSITE" id="PS50404"/>
    </source>
</evidence>
<dbReference type="FunFam" id="3.40.30.10:FF:000102">
    <property type="entry name" value="Glutathione S-transferase DHAR3 chloroplastic"/>
    <property type="match status" value="1"/>
</dbReference>
<proteinExistence type="inferred from homology"/>
<protein>
    <submittedName>
        <fullName evidence="10">Glutathione S-transferase DHAR3, chloroplastic isoform X1</fullName>
    </submittedName>
</protein>
<keyword evidence="2" id="KW-0808">Transferase</keyword>
<gene>
    <name evidence="10" type="primary">LOC111442357</name>
</gene>
<dbReference type="AlphaFoldDB" id="A0A6J1F5L4"/>
<keyword evidence="4" id="KW-0318">Glutathionylation</keyword>
<reference evidence="10" key="1">
    <citation type="submission" date="2025-08" db="UniProtKB">
        <authorList>
            <consortium name="RefSeq"/>
        </authorList>
    </citation>
    <scope>IDENTIFICATION</scope>
    <source>
        <tissue evidence="10">Young leaves</tissue>
    </source>
</reference>
<keyword evidence="1" id="KW-0216">Detoxification</keyword>
<dbReference type="InterPro" id="IPR040079">
    <property type="entry name" value="Glutathione_S-Trfase"/>
</dbReference>
<dbReference type="Proteomes" id="UP000504609">
    <property type="component" value="Unplaced"/>
</dbReference>
<dbReference type="GO" id="GO:0045174">
    <property type="term" value="F:glutathione dehydrogenase (ascorbate) activity"/>
    <property type="evidence" value="ECO:0007669"/>
    <property type="project" value="UniProtKB-EC"/>
</dbReference>
<evidence type="ECO:0000256" key="2">
    <source>
        <dbReference type="ARBA" id="ARBA00022679"/>
    </source>
</evidence>
<evidence type="ECO:0000256" key="4">
    <source>
        <dbReference type="ARBA" id="ARBA00023206"/>
    </source>
</evidence>
<dbReference type="GO" id="GO:0004364">
    <property type="term" value="F:glutathione transferase activity"/>
    <property type="evidence" value="ECO:0007669"/>
    <property type="project" value="UniProtKB-EC"/>
</dbReference>
<dbReference type="SFLD" id="SFLDG00358">
    <property type="entry name" value="Main_(cytGST)"/>
    <property type="match status" value="1"/>
</dbReference>
<dbReference type="PANTHER" id="PTHR44420">
    <property type="entry name" value="GLUTATHIONE S-TRANSFERASE DHAR2-RELATED"/>
    <property type="match status" value="1"/>
</dbReference>
<evidence type="ECO:0000256" key="3">
    <source>
        <dbReference type="ARBA" id="ARBA00023002"/>
    </source>
</evidence>
<dbReference type="GeneID" id="111442357"/>
<keyword evidence="9" id="KW-1185">Reference proteome</keyword>
<evidence type="ECO:0000256" key="6">
    <source>
        <dbReference type="ARBA" id="ARBA00047960"/>
    </source>
</evidence>
<dbReference type="CDD" id="cd03201">
    <property type="entry name" value="GST_C_DHAR"/>
    <property type="match status" value="1"/>
</dbReference>
<dbReference type="FunFam" id="1.20.1050.10:FF:000029">
    <property type="entry name" value="Glutathione S-transferase DHAR3, chloroplastic"/>
    <property type="match status" value="1"/>
</dbReference>
<evidence type="ECO:0000313" key="9">
    <source>
        <dbReference type="Proteomes" id="UP000504609"/>
    </source>
</evidence>
<dbReference type="SUPFAM" id="SSF47616">
    <property type="entry name" value="GST C-terminal domain-like"/>
    <property type="match status" value="1"/>
</dbReference>
<accession>A0A6J1F5L4</accession>
<dbReference type="InterPro" id="IPR036282">
    <property type="entry name" value="Glutathione-S-Trfase_C_sf"/>
</dbReference>
<organism evidence="9 10">
    <name type="scientific">Cucurbita moschata</name>
    <name type="common">Winter crookneck squash</name>
    <name type="synonym">Cucurbita pepo var. moschata</name>
    <dbReference type="NCBI Taxonomy" id="3662"/>
    <lineage>
        <taxon>Eukaryota</taxon>
        <taxon>Viridiplantae</taxon>
        <taxon>Streptophyta</taxon>
        <taxon>Embryophyta</taxon>
        <taxon>Tracheophyta</taxon>
        <taxon>Spermatophyta</taxon>
        <taxon>Magnoliopsida</taxon>
        <taxon>eudicotyledons</taxon>
        <taxon>Gunneridae</taxon>
        <taxon>Pentapetalae</taxon>
        <taxon>rosids</taxon>
        <taxon>fabids</taxon>
        <taxon>Cucurbitales</taxon>
        <taxon>Cucurbitaceae</taxon>
        <taxon>Cucurbiteae</taxon>
        <taxon>Cucurbita</taxon>
    </lineage>
</organism>
<dbReference type="Gene3D" id="3.40.30.10">
    <property type="entry name" value="Glutaredoxin"/>
    <property type="match status" value="1"/>
</dbReference>
<comment type="similarity">
    <text evidence="5">Belongs to the GST superfamily. DHAR family.</text>
</comment>
<keyword evidence="3" id="KW-0560">Oxidoreductase</keyword>
<dbReference type="PANTHER" id="PTHR44420:SF1">
    <property type="entry name" value="GLUTATHIONE S-TRANSFERASE DHAR3, CHLOROPLASTIC"/>
    <property type="match status" value="1"/>
</dbReference>